<reference evidence="8 9" key="1">
    <citation type="submission" date="2012-10" db="EMBL/GenBank/DDBJ databases">
        <title>Genome sequencing of Tanticharoenia sakaeratensis NBRC 103193.</title>
        <authorList>
            <person name="Azuma Y."/>
            <person name="Hadano H."/>
            <person name="Hirakawa H."/>
            <person name="Matsushita K."/>
        </authorList>
    </citation>
    <scope>NUCLEOTIDE SEQUENCE [LARGE SCALE GENOMIC DNA]</scope>
    <source>
        <strain evidence="8 9">NBRC 103193</strain>
    </source>
</reference>
<evidence type="ECO:0000256" key="4">
    <source>
        <dbReference type="ARBA" id="ARBA00022723"/>
    </source>
</evidence>
<dbReference type="FunFam" id="1.10.600.10:FF:000001">
    <property type="entry name" value="Geranylgeranyl diphosphate synthase"/>
    <property type="match status" value="1"/>
</dbReference>
<evidence type="ECO:0000256" key="7">
    <source>
        <dbReference type="RuleBase" id="RU004466"/>
    </source>
</evidence>
<dbReference type="CDD" id="cd00685">
    <property type="entry name" value="Trans_IPPS_HT"/>
    <property type="match status" value="1"/>
</dbReference>
<dbReference type="Pfam" id="PF00348">
    <property type="entry name" value="polyprenyl_synt"/>
    <property type="match status" value="1"/>
</dbReference>
<dbReference type="Proteomes" id="UP000032679">
    <property type="component" value="Unassembled WGS sequence"/>
</dbReference>
<dbReference type="EMBL" id="BALE01000009">
    <property type="protein sequence ID" value="GAN53313.1"/>
    <property type="molecule type" value="Genomic_DNA"/>
</dbReference>
<dbReference type="SFLD" id="SFLDS00005">
    <property type="entry name" value="Isoprenoid_Synthase_Type_I"/>
    <property type="match status" value="1"/>
</dbReference>
<dbReference type="Gene3D" id="1.10.600.10">
    <property type="entry name" value="Farnesyl Diphosphate Synthase"/>
    <property type="match status" value="1"/>
</dbReference>
<dbReference type="RefSeq" id="WP_241767610.1">
    <property type="nucleotide sequence ID" value="NZ_BALE01000009.1"/>
</dbReference>
<dbReference type="GO" id="GO:0004659">
    <property type="term" value="F:prenyltransferase activity"/>
    <property type="evidence" value="ECO:0007669"/>
    <property type="project" value="InterPro"/>
</dbReference>
<dbReference type="PANTHER" id="PTHR43281:SF1">
    <property type="entry name" value="FARNESYL DIPHOSPHATE SYNTHASE"/>
    <property type="match status" value="1"/>
</dbReference>
<dbReference type="PANTHER" id="PTHR43281">
    <property type="entry name" value="FARNESYL DIPHOSPHATE SYNTHASE"/>
    <property type="match status" value="1"/>
</dbReference>
<comment type="caution">
    <text evidence="8">The sequence shown here is derived from an EMBL/GenBank/DDBJ whole genome shotgun (WGS) entry which is preliminary data.</text>
</comment>
<protein>
    <submittedName>
        <fullName evidence="8">Polyprenyl synthetase</fullName>
    </submittedName>
</protein>
<proteinExistence type="inferred from homology"/>
<evidence type="ECO:0000256" key="6">
    <source>
        <dbReference type="ARBA" id="ARBA00023229"/>
    </source>
</evidence>
<dbReference type="InterPro" id="IPR008949">
    <property type="entry name" value="Isoprenoid_synthase_dom_sf"/>
</dbReference>
<evidence type="ECO:0000256" key="3">
    <source>
        <dbReference type="ARBA" id="ARBA00022679"/>
    </source>
</evidence>
<dbReference type="STRING" id="1231623.Tasa_009_108"/>
<keyword evidence="5" id="KW-0460">Magnesium</keyword>
<dbReference type="SUPFAM" id="SSF48576">
    <property type="entry name" value="Terpenoid synthases"/>
    <property type="match status" value="1"/>
</dbReference>
<keyword evidence="3 7" id="KW-0808">Transferase</keyword>
<dbReference type="GO" id="GO:0046872">
    <property type="term" value="F:metal ion binding"/>
    <property type="evidence" value="ECO:0007669"/>
    <property type="project" value="UniProtKB-KW"/>
</dbReference>
<dbReference type="PROSITE" id="PS00723">
    <property type="entry name" value="POLYPRENYL_SYNTHASE_1"/>
    <property type="match status" value="1"/>
</dbReference>
<dbReference type="InterPro" id="IPR033749">
    <property type="entry name" value="Polyprenyl_synt_CS"/>
</dbReference>
<dbReference type="PROSITE" id="PS00444">
    <property type="entry name" value="POLYPRENYL_SYNTHASE_2"/>
    <property type="match status" value="1"/>
</dbReference>
<evidence type="ECO:0000313" key="8">
    <source>
        <dbReference type="EMBL" id="GAN53313.1"/>
    </source>
</evidence>
<evidence type="ECO:0000256" key="1">
    <source>
        <dbReference type="ARBA" id="ARBA00001946"/>
    </source>
</evidence>
<gene>
    <name evidence="8" type="ORF">Tasa_009_108</name>
</gene>
<dbReference type="SFLD" id="SFLDG01017">
    <property type="entry name" value="Polyprenyl_Transferase_Like"/>
    <property type="match status" value="1"/>
</dbReference>
<dbReference type="InterPro" id="IPR053378">
    <property type="entry name" value="Prenyl_diphosphate_synthase"/>
</dbReference>
<comment type="cofactor">
    <cofactor evidence="1">
        <name>Mg(2+)</name>
        <dbReference type="ChEBI" id="CHEBI:18420"/>
    </cofactor>
</comment>
<dbReference type="InterPro" id="IPR000092">
    <property type="entry name" value="Polyprenyl_synt"/>
</dbReference>
<keyword evidence="9" id="KW-1185">Reference proteome</keyword>
<dbReference type="AlphaFoldDB" id="A0A0D6MJ78"/>
<dbReference type="GO" id="GO:0016114">
    <property type="term" value="P:terpenoid biosynthetic process"/>
    <property type="evidence" value="ECO:0007669"/>
    <property type="project" value="UniProtKB-ARBA"/>
</dbReference>
<evidence type="ECO:0000256" key="5">
    <source>
        <dbReference type="ARBA" id="ARBA00022842"/>
    </source>
</evidence>
<keyword evidence="4" id="KW-0479">Metal-binding</keyword>
<organism evidence="8 9">
    <name type="scientific">Tanticharoenia sakaeratensis NBRC 103193</name>
    <dbReference type="NCBI Taxonomy" id="1231623"/>
    <lineage>
        <taxon>Bacteria</taxon>
        <taxon>Pseudomonadati</taxon>
        <taxon>Pseudomonadota</taxon>
        <taxon>Alphaproteobacteria</taxon>
        <taxon>Acetobacterales</taxon>
        <taxon>Acetobacteraceae</taxon>
        <taxon>Tanticharoenia</taxon>
    </lineage>
</organism>
<name>A0A0D6MJ78_9PROT</name>
<dbReference type="NCBIfam" id="NF045485">
    <property type="entry name" value="FPPsyn"/>
    <property type="match status" value="1"/>
</dbReference>
<keyword evidence="6" id="KW-0414">Isoprene biosynthesis</keyword>
<sequence>MSAAMAEAVGISPAALKQSLSDAAARIEATLDAVLVVPGGSEAILFEAMRYAVLGGGKRLRGYLVLQTASLFGVSEEAALRVAASVEMLHAYSLVHDDLPAMDDDDLRRGQPSTHRRFDEATAILAGDALQTMAFELLVDPALHEDASIRAELALALARASGAHGMVGGQVIDMQGEGKSLALDAVRRLHALKTGALIRYAAEAGAILGRADPDARARIAAYGRDIGTAFQVADDVLDATASDAELGKTAGKDLAAGKSTYVSLLGIEGAGAEAQRLCVQAQDHLKPFGHSADYLKALAQFVVERRN</sequence>
<evidence type="ECO:0000313" key="9">
    <source>
        <dbReference type="Proteomes" id="UP000032679"/>
    </source>
</evidence>
<evidence type="ECO:0000256" key="2">
    <source>
        <dbReference type="ARBA" id="ARBA00006706"/>
    </source>
</evidence>
<dbReference type="GO" id="GO:0005737">
    <property type="term" value="C:cytoplasm"/>
    <property type="evidence" value="ECO:0007669"/>
    <property type="project" value="UniProtKB-ARBA"/>
</dbReference>
<accession>A0A0D6MJ78</accession>
<comment type="similarity">
    <text evidence="2 7">Belongs to the FPP/GGPP synthase family.</text>
</comment>